<dbReference type="RefSeq" id="WP_005490127.1">
    <property type="nucleotide sequence ID" value="NZ_CAUI01000023.1"/>
</dbReference>
<organism evidence="10 11">
    <name type="scientific">Halanaerobium saccharolyticum subsp. saccharolyticum DSM 6643</name>
    <dbReference type="NCBI Taxonomy" id="1293054"/>
    <lineage>
        <taxon>Bacteria</taxon>
        <taxon>Bacillati</taxon>
        <taxon>Bacillota</taxon>
        <taxon>Clostridia</taxon>
        <taxon>Halanaerobiales</taxon>
        <taxon>Halanaerobiaceae</taxon>
        <taxon>Halanaerobium</taxon>
    </lineage>
</organism>
<evidence type="ECO:0000256" key="1">
    <source>
        <dbReference type="ARBA" id="ARBA00022679"/>
    </source>
</evidence>
<evidence type="ECO:0000256" key="7">
    <source>
        <dbReference type="ARBA" id="ARBA00047943"/>
    </source>
</evidence>
<dbReference type="GO" id="GO:0030791">
    <property type="term" value="F:arsenite methyltransferase activity"/>
    <property type="evidence" value="ECO:0007669"/>
    <property type="project" value="UniProtKB-EC"/>
</dbReference>
<comment type="catalytic activity">
    <reaction evidence="7">
        <text>arsenic triglutathione + 2 [thioredoxin]-dithiol + 2 S-adenosyl-L-methionine + H2O = dimethylarsinous acid + 2 [thioredoxin]-disulfide + 3 glutathione + 2 S-adenosyl-L-homocysteine + 2 H(+)</text>
        <dbReference type="Rhea" id="RHEA:69464"/>
        <dbReference type="Rhea" id="RHEA-COMP:10698"/>
        <dbReference type="Rhea" id="RHEA-COMP:10700"/>
        <dbReference type="ChEBI" id="CHEBI:15377"/>
        <dbReference type="ChEBI" id="CHEBI:15378"/>
        <dbReference type="ChEBI" id="CHEBI:23808"/>
        <dbReference type="ChEBI" id="CHEBI:29950"/>
        <dbReference type="ChEBI" id="CHEBI:50058"/>
        <dbReference type="ChEBI" id="CHEBI:57856"/>
        <dbReference type="ChEBI" id="CHEBI:57925"/>
        <dbReference type="ChEBI" id="CHEBI:59789"/>
        <dbReference type="ChEBI" id="CHEBI:183640"/>
        <dbReference type="EC" id="2.1.1.137"/>
    </reaction>
</comment>
<proteinExistence type="inferred from homology"/>
<protein>
    <recommendedName>
        <fullName evidence="5">Arsenite methyltransferase</fullName>
        <ecNumber evidence="4">2.1.1.137</ecNumber>
    </recommendedName>
</protein>
<evidence type="ECO:0000256" key="4">
    <source>
        <dbReference type="ARBA" id="ARBA00034521"/>
    </source>
</evidence>
<evidence type="ECO:0000256" key="8">
    <source>
        <dbReference type="ARBA" id="ARBA00048428"/>
    </source>
</evidence>
<keyword evidence="11" id="KW-1185">Reference proteome</keyword>
<accession>M5E3P7</accession>
<keyword evidence="1 10" id="KW-0808">Transferase</keyword>
<dbReference type="InterPro" id="IPR026669">
    <property type="entry name" value="Arsenite_MeTrfase-like"/>
</dbReference>
<evidence type="ECO:0000256" key="3">
    <source>
        <dbReference type="ARBA" id="ARBA00034487"/>
    </source>
</evidence>
<evidence type="ECO:0000259" key="9">
    <source>
        <dbReference type="Pfam" id="PF13847"/>
    </source>
</evidence>
<comment type="caution">
    <text evidence="10">The sequence shown here is derived from an EMBL/GenBank/DDBJ whole genome shotgun (WGS) entry which is preliminary data.</text>
</comment>
<dbReference type="Pfam" id="PF13847">
    <property type="entry name" value="Methyltransf_31"/>
    <property type="match status" value="1"/>
</dbReference>
<dbReference type="Proteomes" id="UP000012063">
    <property type="component" value="Unassembled WGS sequence"/>
</dbReference>
<comment type="catalytic activity">
    <reaction evidence="8">
        <text>arsenic triglutathione + 3 [thioredoxin]-dithiol + 3 S-adenosyl-L-methionine = trimethylarsine + 3 [thioredoxin]-disulfide + 3 glutathione + 3 S-adenosyl-L-homocysteine + 3 H(+)</text>
        <dbReference type="Rhea" id="RHEA:69432"/>
        <dbReference type="Rhea" id="RHEA-COMP:10698"/>
        <dbReference type="Rhea" id="RHEA-COMP:10700"/>
        <dbReference type="ChEBI" id="CHEBI:15378"/>
        <dbReference type="ChEBI" id="CHEBI:27130"/>
        <dbReference type="ChEBI" id="CHEBI:29950"/>
        <dbReference type="ChEBI" id="CHEBI:50058"/>
        <dbReference type="ChEBI" id="CHEBI:57856"/>
        <dbReference type="ChEBI" id="CHEBI:57925"/>
        <dbReference type="ChEBI" id="CHEBI:59789"/>
        <dbReference type="ChEBI" id="CHEBI:183640"/>
        <dbReference type="EC" id="2.1.1.137"/>
    </reaction>
</comment>
<dbReference type="OrthoDB" id="9772751at2"/>
<dbReference type="GO" id="GO:0032259">
    <property type="term" value="P:methylation"/>
    <property type="evidence" value="ECO:0007669"/>
    <property type="project" value="UniProtKB-KW"/>
</dbReference>
<dbReference type="Gene3D" id="3.40.50.150">
    <property type="entry name" value="Vaccinia Virus protein VP39"/>
    <property type="match status" value="1"/>
</dbReference>
<dbReference type="InParanoid" id="M5E3P7"/>
<feature type="domain" description="Methyltransferase" evidence="9">
    <location>
        <begin position="81"/>
        <end position="225"/>
    </location>
</feature>
<evidence type="ECO:0000256" key="5">
    <source>
        <dbReference type="ARBA" id="ARBA00034545"/>
    </source>
</evidence>
<dbReference type="eggNOG" id="COG2226">
    <property type="taxonomic scope" value="Bacteria"/>
</dbReference>
<reference evidence="11" key="1">
    <citation type="journal article" date="2013" name="Genome Announc.">
        <title>Genome Sequence of Halanaerobium saccharolyticum subsp. saccharolyticum Strain DSM 6643T, a Halophilic Hydrogen-Producing Bacterium.</title>
        <authorList>
            <person name="Kivisto A."/>
            <person name="Larjo A."/>
            <person name="Ciranna A."/>
            <person name="Santala V."/>
            <person name="Roos C."/>
            <person name="Karp M."/>
        </authorList>
    </citation>
    <scope>NUCLEOTIDE SEQUENCE [LARGE SCALE GENOMIC DNA]</scope>
    <source>
        <strain evidence="11">DSM 6643</strain>
    </source>
</reference>
<evidence type="ECO:0000313" key="10">
    <source>
        <dbReference type="EMBL" id="CCU80848.1"/>
    </source>
</evidence>
<comment type="catalytic activity">
    <reaction evidence="6">
        <text>arsenic triglutathione + [thioredoxin]-dithiol + S-adenosyl-L-methionine + 2 H2O = methylarsonous acid + [thioredoxin]-disulfide + 3 glutathione + S-adenosyl-L-homocysteine + H(+)</text>
        <dbReference type="Rhea" id="RHEA:69460"/>
        <dbReference type="Rhea" id="RHEA-COMP:10698"/>
        <dbReference type="Rhea" id="RHEA-COMP:10700"/>
        <dbReference type="ChEBI" id="CHEBI:15377"/>
        <dbReference type="ChEBI" id="CHEBI:15378"/>
        <dbReference type="ChEBI" id="CHEBI:17826"/>
        <dbReference type="ChEBI" id="CHEBI:29950"/>
        <dbReference type="ChEBI" id="CHEBI:50058"/>
        <dbReference type="ChEBI" id="CHEBI:57856"/>
        <dbReference type="ChEBI" id="CHEBI:57925"/>
        <dbReference type="ChEBI" id="CHEBI:59789"/>
        <dbReference type="ChEBI" id="CHEBI:183640"/>
        <dbReference type="EC" id="2.1.1.137"/>
    </reaction>
</comment>
<dbReference type="CDD" id="cd02440">
    <property type="entry name" value="AdoMet_MTases"/>
    <property type="match status" value="1"/>
</dbReference>
<gene>
    <name evidence="10" type="ORF">HSACCH_02363</name>
</gene>
<keyword evidence="10" id="KW-0489">Methyltransferase</keyword>
<dbReference type="PANTHER" id="PTHR43675:SF8">
    <property type="entry name" value="ARSENITE METHYLTRANSFERASE"/>
    <property type="match status" value="1"/>
</dbReference>
<dbReference type="NCBIfam" id="NF008823">
    <property type="entry name" value="PRK11873.1"/>
    <property type="match status" value="1"/>
</dbReference>
<comment type="similarity">
    <text evidence="3">Belongs to the methyltransferase superfamily. Arsenite methyltransferase family.</text>
</comment>
<dbReference type="InterPro" id="IPR029063">
    <property type="entry name" value="SAM-dependent_MTases_sf"/>
</dbReference>
<dbReference type="PANTHER" id="PTHR43675">
    <property type="entry name" value="ARSENITE METHYLTRANSFERASE"/>
    <property type="match status" value="1"/>
</dbReference>
<sequence>MANKDLEIKDKVKKNYTEVVTRNQSGCGCSSSCCSGSDSKEDKAKELAAKMDYSIEELESAFAEANYGLGCGNPGAIANLKAGETVLDLGCGAGFDVFLAARQVGENGKVIGVDMTEAMIEKARANAVKNGINNVEFILGEIEELPLADNSIDVIISNCVINLSPAKAKVFAEAKRVLKNGGRLAISDILKAKDFPAAIKDNLDNFSSCITGSIEKDQLLSILDELEFKNIEVERKNNSAEIVEDWISGIDINNYIYSAYIRAKK</sequence>
<dbReference type="AlphaFoldDB" id="M5E3P7"/>
<dbReference type="FunCoup" id="M5E3P7">
    <property type="interactions" value="491"/>
</dbReference>
<evidence type="ECO:0000256" key="6">
    <source>
        <dbReference type="ARBA" id="ARBA00047941"/>
    </source>
</evidence>
<keyword evidence="2" id="KW-0949">S-adenosyl-L-methionine</keyword>
<dbReference type="EMBL" id="CAUI01000023">
    <property type="protein sequence ID" value="CCU80848.1"/>
    <property type="molecule type" value="Genomic_DNA"/>
</dbReference>
<name>M5E3P7_9FIRM</name>
<dbReference type="SUPFAM" id="SSF53335">
    <property type="entry name" value="S-adenosyl-L-methionine-dependent methyltransferases"/>
    <property type="match status" value="1"/>
</dbReference>
<dbReference type="STRING" id="1293054.HSACCH_02363"/>
<dbReference type="EC" id="2.1.1.137" evidence="4"/>
<dbReference type="InterPro" id="IPR025714">
    <property type="entry name" value="Methyltranfer_dom"/>
</dbReference>
<evidence type="ECO:0000313" key="11">
    <source>
        <dbReference type="Proteomes" id="UP000012063"/>
    </source>
</evidence>
<evidence type="ECO:0000256" key="2">
    <source>
        <dbReference type="ARBA" id="ARBA00022691"/>
    </source>
</evidence>